<dbReference type="PANTHER" id="PTHR46093:SF19">
    <property type="entry name" value="RAB9 EFFECTOR PROTEIN WITH KELCH MOTIFS-LIKE"/>
    <property type="match status" value="1"/>
</dbReference>
<gene>
    <name evidence="6" type="ORF">BJ085DRAFT_36763</name>
</gene>
<evidence type="ECO:0000313" key="6">
    <source>
        <dbReference type="EMBL" id="RKP39882.1"/>
    </source>
</evidence>
<reference evidence="7" key="1">
    <citation type="journal article" date="2018" name="Nat. Microbiol.">
        <title>Leveraging single-cell genomics to expand the fungal tree of life.</title>
        <authorList>
            <person name="Ahrendt S.R."/>
            <person name="Quandt C.A."/>
            <person name="Ciobanu D."/>
            <person name="Clum A."/>
            <person name="Salamov A."/>
            <person name="Andreopoulos B."/>
            <person name="Cheng J.F."/>
            <person name="Woyke T."/>
            <person name="Pelin A."/>
            <person name="Henrissat B."/>
            <person name="Reynolds N.K."/>
            <person name="Benny G.L."/>
            <person name="Smith M.E."/>
            <person name="James T.Y."/>
            <person name="Grigoriev I.V."/>
        </authorList>
    </citation>
    <scope>NUCLEOTIDE SEQUENCE [LARGE SCALE GENOMIC DNA]</scope>
    <source>
        <strain evidence="7">RSA 468</strain>
    </source>
</reference>
<dbReference type="AlphaFoldDB" id="A0A4Q0A398"/>
<feature type="compositionally biased region" description="Low complexity" evidence="3">
    <location>
        <begin position="205"/>
        <end position="224"/>
    </location>
</feature>
<dbReference type="Proteomes" id="UP000268162">
    <property type="component" value="Unassembled WGS sequence"/>
</dbReference>
<keyword evidence="4" id="KW-0812">Transmembrane</keyword>
<accession>A0A4Q0A398</accession>
<sequence>MRTFSSLSWLPFLWGAILLNGYVNVISGSDEGQSADTIPALYEHGSLVRQDTLFIIGGRTQVPPTTEDGGATNAPEAFSNRMWTLSLTNLTNISFPTWTPTDPAVNYPQVCGAVVLNTTDTDSGFLTAYGGDGPETELQRTDFYAYMELNRPVWSRRTLKVSRLGRWYGQSGVNSGATGYTVYFGGVDPVAYRQFMTSTIIASRNDTNSSNSDSNSDSGSQGQSIIQTQSTTYYKMVDGSQFTLDHQDNTPSSRFLHTAVMINGTHMAVVGGNSLKGPIDVELVHVLDTVEKTWSLVPTSGATFGSIYSTAAVVYRRKIIFIGGLYNDGSLVSNILTLDTTQMPWQWDTAPTTNLPANLAARYSHSAYLLGRVVLISFGRTEDGHPSQDFFALELESSAGNDNDDDGSNNYQSLDALDLRAAMKIPEDARDYSLYRFVKDPKPTDDEGHKTTIILVSVFVVIGFGLAVFLFWWFKVRQPRVVIDPWTNQPVAKKKGFTIL</sequence>
<evidence type="ECO:0000256" key="2">
    <source>
        <dbReference type="ARBA" id="ARBA00022737"/>
    </source>
</evidence>
<evidence type="ECO:0000256" key="3">
    <source>
        <dbReference type="SAM" id="MobiDB-lite"/>
    </source>
</evidence>
<dbReference type="PANTHER" id="PTHR46093">
    <property type="entry name" value="ACYL-COA-BINDING DOMAIN-CONTAINING PROTEIN 5"/>
    <property type="match status" value="1"/>
</dbReference>
<evidence type="ECO:0000256" key="1">
    <source>
        <dbReference type="ARBA" id="ARBA00022441"/>
    </source>
</evidence>
<evidence type="ECO:0000256" key="5">
    <source>
        <dbReference type="SAM" id="SignalP"/>
    </source>
</evidence>
<feature type="region of interest" description="Disordered" evidence="3">
    <location>
        <begin position="204"/>
        <end position="224"/>
    </location>
</feature>
<name>A0A4Q0A398_9FUNG</name>
<feature type="chain" id="PRO_5020659461" description="Galactose oxidase" evidence="5">
    <location>
        <begin position="29"/>
        <end position="500"/>
    </location>
</feature>
<keyword evidence="5" id="KW-0732">Signal</keyword>
<keyword evidence="4" id="KW-0472">Membrane</keyword>
<proteinExistence type="predicted"/>
<keyword evidence="2" id="KW-0677">Repeat</keyword>
<keyword evidence="1" id="KW-0880">Kelch repeat</keyword>
<evidence type="ECO:0008006" key="8">
    <source>
        <dbReference type="Google" id="ProtNLM"/>
    </source>
</evidence>
<dbReference type="InterPro" id="IPR015915">
    <property type="entry name" value="Kelch-typ_b-propeller"/>
</dbReference>
<feature type="signal peptide" evidence="5">
    <location>
        <begin position="1"/>
        <end position="28"/>
    </location>
</feature>
<dbReference type="Gene3D" id="2.120.10.80">
    <property type="entry name" value="Kelch-type beta propeller"/>
    <property type="match status" value="1"/>
</dbReference>
<organism evidence="6 7">
    <name type="scientific">Dimargaris cristalligena</name>
    <dbReference type="NCBI Taxonomy" id="215637"/>
    <lineage>
        <taxon>Eukaryota</taxon>
        <taxon>Fungi</taxon>
        <taxon>Fungi incertae sedis</taxon>
        <taxon>Zoopagomycota</taxon>
        <taxon>Kickxellomycotina</taxon>
        <taxon>Dimargaritomycetes</taxon>
        <taxon>Dimargaritales</taxon>
        <taxon>Dimargaritaceae</taxon>
        <taxon>Dimargaris</taxon>
    </lineage>
</organism>
<dbReference type="Pfam" id="PF24681">
    <property type="entry name" value="Kelch_KLHDC2_KLHL20_DRC7"/>
    <property type="match status" value="1"/>
</dbReference>
<protein>
    <recommendedName>
        <fullName evidence="8">Galactose oxidase</fullName>
    </recommendedName>
</protein>
<evidence type="ECO:0000256" key="4">
    <source>
        <dbReference type="SAM" id="Phobius"/>
    </source>
</evidence>
<dbReference type="STRING" id="215637.A0A4Q0A398"/>
<evidence type="ECO:0000313" key="7">
    <source>
        <dbReference type="Proteomes" id="UP000268162"/>
    </source>
</evidence>
<keyword evidence="4" id="KW-1133">Transmembrane helix</keyword>
<dbReference type="EMBL" id="ML002238">
    <property type="protein sequence ID" value="RKP39882.1"/>
    <property type="molecule type" value="Genomic_DNA"/>
</dbReference>
<feature type="transmembrane region" description="Helical" evidence="4">
    <location>
        <begin position="453"/>
        <end position="474"/>
    </location>
</feature>
<dbReference type="SUPFAM" id="SSF117281">
    <property type="entry name" value="Kelch motif"/>
    <property type="match status" value="2"/>
</dbReference>
<keyword evidence="7" id="KW-1185">Reference proteome</keyword>